<dbReference type="InterPro" id="IPR012349">
    <property type="entry name" value="Split_barrel_FMN-bd"/>
</dbReference>
<sequence>MKILSRVLFRLPIHLYKIGLGPLLGPRFLMLGHTGRVSGLTRHAVIEVVERDRDLGSYTVCSGFGAGSQWYRNITENPDVAIQVGWKVMPALAVPLPPEEGAEIMRDYAAKHPTVARWLMRMIGVEADGTPEGYRRAGLALPFVKLVVK</sequence>
<dbReference type="NCBIfam" id="TIGR00026">
    <property type="entry name" value="hi_GC_TIGR00026"/>
    <property type="match status" value="1"/>
</dbReference>
<organism evidence="1 2">
    <name type="scientific">Nonomuraea soli</name>
    <dbReference type="NCBI Taxonomy" id="1032476"/>
    <lineage>
        <taxon>Bacteria</taxon>
        <taxon>Bacillati</taxon>
        <taxon>Actinomycetota</taxon>
        <taxon>Actinomycetes</taxon>
        <taxon>Streptosporangiales</taxon>
        <taxon>Streptosporangiaceae</taxon>
        <taxon>Nonomuraea</taxon>
    </lineage>
</organism>
<keyword evidence="2" id="KW-1185">Reference proteome</keyword>
<gene>
    <name evidence="1" type="ORF">HNR30_004853</name>
</gene>
<evidence type="ECO:0000313" key="2">
    <source>
        <dbReference type="Proteomes" id="UP000530928"/>
    </source>
</evidence>
<accession>A0A7W0CM46</accession>
<dbReference type="AlphaFoldDB" id="A0A7W0CM46"/>
<evidence type="ECO:0000313" key="1">
    <source>
        <dbReference type="EMBL" id="MBA2893492.1"/>
    </source>
</evidence>
<proteinExistence type="predicted"/>
<dbReference type="Proteomes" id="UP000530928">
    <property type="component" value="Unassembled WGS sequence"/>
</dbReference>
<protein>
    <submittedName>
        <fullName evidence="1">Deazaflavin-dependent oxidoreductase (Nitroreductase family)</fullName>
    </submittedName>
</protein>
<dbReference type="RefSeq" id="WP_312894596.1">
    <property type="nucleotide sequence ID" value="NZ_BAABAM010000005.1"/>
</dbReference>
<dbReference type="SUPFAM" id="SSF50475">
    <property type="entry name" value="FMN-binding split barrel"/>
    <property type="match status" value="1"/>
</dbReference>
<dbReference type="InterPro" id="IPR004378">
    <property type="entry name" value="F420H2_quin_Rdtase"/>
</dbReference>
<dbReference type="EMBL" id="JACDUR010000005">
    <property type="protein sequence ID" value="MBA2893492.1"/>
    <property type="molecule type" value="Genomic_DNA"/>
</dbReference>
<name>A0A7W0CM46_9ACTN</name>
<dbReference type="Gene3D" id="2.30.110.10">
    <property type="entry name" value="Electron Transport, Fmn-binding Protein, Chain A"/>
    <property type="match status" value="1"/>
</dbReference>
<dbReference type="GO" id="GO:0016491">
    <property type="term" value="F:oxidoreductase activity"/>
    <property type="evidence" value="ECO:0007669"/>
    <property type="project" value="InterPro"/>
</dbReference>
<comment type="caution">
    <text evidence="1">The sequence shown here is derived from an EMBL/GenBank/DDBJ whole genome shotgun (WGS) entry which is preliminary data.</text>
</comment>
<dbReference type="Pfam" id="PF04075">
    <property type="entry name" value="F420H2_quin_red"/>
    <property type="match status" value="1"/>
</dbReference>
<reference evidence="1 2" key="1">
    <citation type="submission" date="2020-07" db="EMBL/GenBank/DDBJ databases">
        <title>Genomic Encyclopedia of Type Strains, Phase IV (KMG-IV): sequencing the most valuable type-strain genomes for metagenomic binning, comparative biology and taxonomic classification.</title>
        <authorList>
            <person name="Goeker M."/>
        </authorList>
    </citation>
    <scope>NUCLEOTIDE SEQUENCE [LARGE SCALE GENOMIC DNA]</scope>
    <source>
        <strain evidence="1 2">DSM 45533</strain>
    </source>
</reference>